<evidence type="ECO:0000313" key="3">
    <source>
        <dbReference type="Proteomes" id="UP000238730"/>
    </source>
</evidence>
<comment type="caution">
    <text evidence="2">The sequence shown here is derived from an EMBL/GenBank/DDBJ whole genome shotgun (WGS) entry which is preliminary data.</text>
</comment>
<accession>A0A2S7VZN4</accession>
<dbReference type="Pfam" id="PF09574">
    <property type="entry name" value="DUF2374"/>
    <property type="match status" value="1"/>
</dbReference>
<keyword evidence="1" id="KW-0472">Membrane</keyword>
<protein>
    <submittedName>
        <fullName evidence="2">TIGR02808 family protein</fullName>
    </submittedName>
</protein>
<sequence length="46" mass="4989">MSTLESVIWHILGYAAMPVIILSGFAVVAAICIWLLSLGKDKKISE</sequence>
<name>A0A2S7VZN4_PHOAN</name>
<keyword evidence="1" id="KW-0812">Transmembrane</keyword>
<dbReference type="EMBL" id="MSCJ01000001">
    <property type="protein sequence ID" value="PQJ67577.1"/>
    <property type="molecule type" value="Genomic_DNA"/>
</dbReference>
<gene>
    <name evidence="2" type="ORF">BTO08_09185</name>
</gene>
<feature type="transmembrane region" description="Helical" evidence="1">
    <location>
        <begin position="12"/>
        <end position="36"/>
    </location>
</feature>
<dbReference type="AlphaFoldDB" id="A0A2S7VZN4"/>
<dbReference type="NCBIfam" id="TIGR02808">
    <property type="entry name" value="short_TIGR02808"/>
    <property type="match status" value="1"/>
</dbReference>
<dbReference type="RefSeq" id="WP_105060742.1">
    <property type="nucleotide sequence ID" value="NZ_MSCJ01000001.1"/>
</dbReference>
<organism evidence="2 3">
    <name type="scientific">Photobacterium angustum</name>
    <dbReference type="NCBI Taxonomy" id="661"/>
    <lineage>
        <taxon>Bacteria</taxon>
        <taxon>Pseudomonadati</taxon>
        <taxon>Pseudomonadota</taxon>
        <taxon>Gammaproteobacteria</taxon>
        <taxon>Vibrionales</taxon>
        <taxon>Vibrionaceae</taxon>
        <taxon>Photobacterium</taxon>
    </lineage>
</organism>
<reference evidence="2 3" key="1">
    <citation type="submission" date="2016-12" db="EMBL/GenBank/DDBJ databases">
        <title>Diversity of luminous bacteria.</title>
        <authorList>
            <person name="Yoshizawa S."/>
            <person name="Kogure K."/>
        </authorList>
    </citation>
    <scope>NUCLEOTIDE SEQUENCE [LARGE SCALE GENOMIC DNA]</scope>
    <source>
        <strain evidence="2 3">LC1-200</strain>
    </source>
</reference>
<proteinExistence type="predicted"/>
<keyword evidence="1" id="KW-1133">Transmembrane helix</keyword>
<dbReference type="OrthoDB" id="6198493at2"/>
<dbReference type="InterPro" id="IPR014175">
    <property type="entry name" value="CHP02808"/>
</dbReference>
<evidence type="ECO:0000313" key="2">
    <source>
        <dbReference type="EMBL" id="PQJ67577.1"/>
    </source>
</evidence>
<dbReference type="Proteomes" id="UP000238730">
    <property type="component" value="Unassembled WGS sequence"/>
</dbReference>
<evidence type="ECO:0000256" key="1">
    <source>
        <dbReference type="SAM" id="Phobius"/>
    </source>
</evidence>